<reference evidence="1 2" key="1">
    <citation type="submission" date="2018-05" db="EMBL/GenBank/DDBJ databases">
        <title>Description of Sphingomonas pokkalii sp nov, isolated from the rhizosphere of saline tolerant pokkali rice and its draft genome analysis.</title>
        <authorList>
            <person name="Menon R."/>
            <person name="Kumari S."/>
            <person name="Rameshkumar N."/>
        </authorList>
    </citation>
    <scope>NUCLEOTIDE SEQUENCE [LARGE SCALE GENOMIC DNA]</scope>
    <source>
        <strain evidence="1 2">L3B27</strain>
    </source>
</reference>
<evidence type="ECO:0000313" key="1">
    <source>
        <dbReference type="EMBL" id="PVX31547.1"/>
    </source>
</evidence>
<name>A0A2U0SJN6_9SPHN</name>
<dbReference type="Pfam" id="PF00702">
    <property type="entry name" value="Hydrolase"/>
    <property type="match status" value="1"/>
</dbReference>
<dbReference type="SUPFAM" id="SSF56784">
    <property type="entry name" value="HAD-like"/>
    <property type="match status" value="1"/>
</dbReference>
<gene>
    <name evidence="1" type="ORF">DD559_14725</name>
</gene>
<protein>
    <submittedName>
        <fullName evidence="1">Hydrolase</fullName>
    </submittedName>
</protein>
<keyword evidence="2" id="KW-1185">Reference proteome</keyword>
<dbReference type="AlphaFoldDB" id="A0A2U0SJN6"/>
<dbReference type="InterPro" id="IPR023214">
    <property type="entry name" value="HAD_sf"/>
</dbReference>
<dbReference type="OrthoDB" id="9816564at2"/>
<evidence type="ECO:0000313" key="2">
    <source>
        <dbReference type="Proteomes" id="UP000245890"/>
    </source>
</evidence>
<proteinExistence type="predicted"/>
<organism evidence="1 2">
    <name type="scientific">Sphingomonas pokkalii</name>
    <dbReference type="NCBI Taxonomy" id="2175090"/>
    <lineage>
        <taxon>Bacteria</taxon>
        <taxon>Pseudomonadati</taxon>
        <taxon>Pseudomonadota</taxon>
        <taxon>Alphaproteobacteria</taxon>
        <taxon>Sphingomonadales</taxon>
        <taxon>Sphingomonadaceae</taxon>
        <taxon>Sphingomonas</taxon>
    </lineage>
</organism>
<dbReference type="Gene3D" id="3.40.50.1000">
    <property type="entry name" value="HAD superfamily/HAD-like"/>
    <property type="match status" value="1"/>
</dbReference>
<sequence>MTDFILPHALPAALDGRETVKLLSLDCFDTLLWRDCHAPRDLFDALPETTSLQRQWAEMRARTAEMVQHGRNEVTIADIYRQLFPNAGRAVIEAAIAAELEAEARHCFAFQPTVELMREAKRRGIGVIIVSDTYLDAEQLRTLISRAAGKDVAALIDRIFCSSRYGRSKGEGLYQDVLKALKRAPDTILHIGDNAAADVGGVAPLGVQTLHLRQFLPATEQRLRLESAVSAMLQPRLPGTIAAQQPHRAALAAVEPQIEDDAEALGFSVLGPVLHAFERWLQQEAETLQAERGGTVHWLFMMRDGLLPMRVHQASGHAAPGHPVEISRFTATAAAMTSEAAVERYLQFDLGNDLDAAARQLLFPAPEAKLLLRSLPKEAGRIGAFLREIRKPTRMRQIHKSAKAFSERLVAHVRRLVDPQPGDTLMLIDLGYNGSVQNQIDPLLTKQFNVHVAGRYLLLREQFCSGYDKKGLLDESSHDVQMLETLSQNVAVLEQICTAAQGSAVDYRADGRTICQTNSIKGRQSQTRERIQAGTVRFEREQAAMRLRGSPIDELSLWRSAAAATLTRLMYLPLPHELTVLNGFEHDVNMGLGDTVALFDPEIARRGLRRRGLFYMKGSERMYLPAELIGEGLPIRLSLLAQKRFGLPFKNADFVDSTISLPLIVADGTTASTGAVTATPTHDGYYLAPIPIEDCRFSVGVQFGQLFDWVQVESAVFMPVERFLSQNQRPGEEEQDAMPSLEGMVQTAPHLFHCENEFAFMMVPPPPRADDRPMMLAITFRPIARRETQAAVASPAAAPVHAPGVR</sequence>
<dbReference type="Proteomes" id="UP000245890">
    <property type="component" value="Unassembled WGS sequence"/>
</dbReference>
<keyword evidence="1" id="KW-0378">Hydrolase</keyword>
<dbReference type="InterPro" id="IPR036412">
    <property type="entry name" value="HAD-like_sf"/>
</dbReference>
<dbReference type="CDD" id="cd01427">
    <property type="entry name" value="HAD_like"/>
    <property type="match status" value="1"/>
</dbReference>
<comment type="caution">
    <text evidence="1">The sequence shown here is derived from an EMBL/GenBank/DDBJ whole genome shotgun (WGS) entry which is preliminary data.</text>
</comment>
<dbReference type="GO" id="GO:0016787">
    <property type="term" value="F:hydrolase activity"/>
    <property type="evidence" value="ECO:0007669"/>
    <property type="project" value="UniProtKB-KW"/>
</dbReference>
<dbReference type="EMBL" id="QENQ01000001">
    <property type="protein sequence ID" value="PVX31547.1"/>
    <property type="molecule type" value="Genomic_DNA"/>
</dbReference>
<accession>A0A2U0SJN6</accession>